<organism evidence="1 2">
    <name type="scientific">Cohnella xylanilytica</name>
    <dbReference type="NCBI Taxonomy" id="557555"/>
    <lineage>
        <taxon>Bacteria</taxon>
        <taxon>Bacillati</taxon>
        <taxon>Bacillota</taxon>
        <taxon>Bacilli</taxon>
        <taxon>Bacillales</taxon>
        <taxon>Paenibacillaceae</taxon>
        <taxon>Cohnella</taxon>
    </lineage>
</organism>
<name>A0A841U0R8_9BACL</name>
<dbReference type="EMBL" id="JACJVR010000090">
    <property type="protein sequence ID" value="MBB6694377.1"/>
    <property type="molecule type" value="Genomic_DNA"/>
</dbReference>
<proteinExistence type="predicted"/>
<dbReference type="Proteomes" id="UP000553776">
    <property type="component" value="Unassembled WGS sequence"/>
</dbReference>
<sequence length="223" mass="26173">MASSQSILDDVDLRYRNTFTEQQKLIWFNEEQQELFDVLELDSPPYAFVTVAGENFYPFPDQFDFSKIKTVTMQIDSTLSNPPYVEIPFNRNDFDVDSSWNYWYTIVADAFYLYYAGGVPDAKTIYIYCEADPGQVTTDNINVSPDIPTKYQEILKLGILKRIAMARKDVLMYDNYNADYEQKIQEVLWQRKLKEPEWMQPTDVMPRTGGRQFYGWSPTTLGW</sequence>
<evidence type="ECO:0000313" key="2">
    <source>
        <dbReference type="Proteomes" id="UP000553776"/>
    </source>
</evidence>
<dbReference type="InterPro" id="IPR056209">
    <property type="entry name" value="SU10_adaptor"/>
</dbReference>
<dbReference type="AlphaFoldDB" id="A0A841U0R8"/>
<gene>
    <name evidence="1" type="ORF">H7B90_23555</name>
</gene>
<comment type="caution">
    <text evidence="1">The sequence shown here is derived from an EMBL/GenBank/DDBJ whole genome shotgun (WGS) entry which is preliminary data.</text>
</comment>
<evidence type="ECO:0000313" key="1">
    <source>
        <dbReference type="EMBL" id="MBB6694377.1"/>
    </source>
</evidence>
<dbReference type="RefSeq" id="WP_185138347.1">
    <property type="nucleotide sequence ID" value="NZ_JACJVR010000090.1"/>
</dbReference>
<dbReference type="Pfam" id="PF24175">
    <property type="entry name" value="SU10_adaptor"/>
    <property type="match status" value="1"/>
</dbReference>
<accession>A0A841U0R8</accession>
<protein>
    <submittedName>
        <fullName evidence="1">Uncharacterized protein</fullName>
    </submittedName>
</protein>
<reference evidence="1 2" key="1">
    <citation type="submission" date="2020-08" db="EMBL/GenBank/DDBJ databases">
        <title>Cohnella phylogeny.</title>
        <authorList>
            <person name="Dunlap C."/>
        </authorList>
    </citation>
    <scope>NUCLEOTIDE SEQUENCE [LARGE SCALE GENOMIC DNA]</scope>
    <source>
        <strain evidence="1 2">DSM 25239</strain>
    </source>
</reference>
<keyword evidence="2" id="KW-1185">Reference proteome</keyword>